<organism evidence="13 14">
    <name type="scientific">Ceratodon purpureus</name>
    <name type="common">Fire moss</name>
    <name type="synonym">Dicranum purpureum</name>
    <dbReference type="NCBI Taxonomy" id="3225"/>
    <lineage>
        <taxon>Eukaryota</taxon>
        <taxon>Viridiplantae</taxon>
        <taxon>Streptophyta</taxon>
        <taxon>Embryophyta</taxon>
        <taxon>Bryophyta</taxon>
        <taxon>Bryophytina</taxon>
        <taxon>Bryopsida</taxon>
        <taxon>Dicranidae</taxon>
        <taxon>Pseudoditrichales</taxon>
        <taxon>Ditrichaceae</taxon>
        <taxon>Ceratodon</taxon>
    </lineage>
</organism>
<comment type="subcellular location">
    <subcellularLocation>
        <location evidence="1">Membrane</location>
        <topology evidence="1">Multi-pass membrane protein</topology>
    </subcellularLocation>
</comment>
<evidence type="ECO:0000256" key="5">
    <source>
        <dbReference type="ARBA" id="ARBA00022906"/>
    </source>
</evidence>
<dbReference type="Pfam" id="PF16916">
    <property type="entry name" value="ZT_dimer"/>
    <property type="match status" value="1"/>
</dbReference>
<keyword evidence="5" id="KW-0864">Zinc transport</keyword>
<dbReference type="GO" id="GO:0005886">
    <property type="term" value="C:plasma membrane"/>
    <property type="evidence" value="ECO:0007669"/>
    <property type="project" value="TreeGrafter"/>
</dbReference>
<sequence>MDAESSATQLKFNDRCNIDGNESARARKIRNKAAKKLSVAVGLCLIFMICEVIGGIISKSLAILTDAAHLLSDIAGFAIALFAIYASGWEANPRQTFGYYRVEILGALLSIQLIWLVTGVLVYEAILRFIHPDENIDGLVMFAVASGGLAVNILVMLTLGHEGHGHSHGHGHGHDHDHSHGHDHDDSSSDDHEHEHHHKHDHNKEHKHGGKHHHDNSKKGFYSKVLNCFGKKDHHHGSSNNHKLNNDIEDNRVYKIRINNHEKEDHVSRSKSIFVDKDLHKHKKSKDENINVRAAYLHALGDFVQSIGVMIAGAVIWLKPNLYIIDPICTIVFSLMVLATTYNMMRDIVGILMESTPREIDASALEAGLLKLNGVIQVHELHIWAITVGRSLLACHIQVAPEADTNEVLRTVTEYVEKVYNISHVTIQVEQGGF</sequence>
<dbReference type="PANTHER" id="PTHR11562">
    <property type="entry name" value="CATION EFFLUX PROTEIN/ ZINC TRANSPORTER"/>
    <property type="match status" value="1"/>
</dbReference>
<feature type="domain" description="Cation efflux protein transmembrane" evidence="11">
    <location>
        <begin position="39"/>
        <end position="353"/>
    </location>
</feature>
<evidence type="ECO:0000256" key="6">
    <source>
        <dbReference type="ARBA" id="ARBA00022989"/>
    </source>
</evidence>
<feature type="compositionally biased region" description="Basic residues" evidence="9">
    <location>
        <begin position="195"/>
        <end position="216"/>
    </location>
</feature>
<evidence type="ECO:0000256" key="4">
    <source>
        <dbReference type="ARBA" id="ARBA00022692"/>
    </source>
</evidence>
<dbReference type="NCBIfam" id="TIGR01297">
    <property type="entry name" value="CDF"/>
    <property type="match status" value="1"/>
</dbReference>
<reference evidence="13" key="1">
    <citation type="submission" date="2020-06" db="EMBL/GenBank/DDBJ databases">
        <title>WGS assembly of Ceratodon purpureus strain R40.</title>
        <authorList>
            <person name="Carey S.B."/>
            <person name="Jenkins J."/>
            <person name="Shu S."/>
            <person name="Lovell J.T."/>
            <person name="Sreedasyam A."/>
            <person name="Maumus F."/>
            <person name="Tiley G.P."/>
            <person name="Fernandez-Pozo N."/>
            <person name="Barry K."/>
            <person name="Chen C."/>
            <person name="Wang M."/>
            <person name="Lipzen A."/>
            <person name="Daum C."/>
            <person name="Saski C.A."/>
            <person name="Payton A.C."/>
            <person name="Mcbreen J.C."/>
            <person name="Conrad R.E."/>
            <person name="Kollar L.M."/>
            <person name="Olsson S."/>
            <person name="Huttunen S."/>
            <person name="Landis J.B."/>
            <person name="Wickett N.J."/>
            <person name="Johnson M.G."/>
            <person name="Rensing S.A."/>
            <person name="Grimwood J."/>
            <person name="Schmutz J."/>
            <person name="Mcdaniel S.F."/>
        </authorList>
    </citation>
    <scope>NUCLEOTIDE SEQUENCE</scope>
    <source>
        <strain evidence="13">R40</strain>
    </source>
</reference>
<evidence type="ECO:0000256" key="3">
    <source>
        <dbReference type="ARBA" id="ARBA00022448"/>
    </source>
</evidence>
<feature type="domain" description="Cation efflux protein cytoplasmic" evidence="12">
    <location>
        <begin position="357"/>
        <end position="431"/>
    </location>
</feature>
<evidence type="ECO:0000256" key="8">
    <source>
        <dbReference type="ARBA" id="ARBA00023136"/>
    </source>
</evidence>
<dbReference type="SUPFAM" id="SSF160240">
    <property type="entry name" value="Cation efflux protein cytoplasmic domain-like"/>
    <property type="match status" value="1"/>
</dbReference>
<feature type="compositionally biased region" description="Basic and acidic residues" evidence="9">
    <location>
        <begin position="172"/>
        <end position="194"/>
    </location>
</feature>
<dbReference type="GO" id="GO:0005385">
    <property type="term" value="F:zinc ion transmembrane transporter activity"/>
    <property type="evidence" value="ECO:0007669"/>
    <property type="project" value="TreeGrafter"/>
</dbReference>
<dbReference type="AlphaFoldDB" id="A0A8T0IM23"/>
<dbReference type="InterPro" id="IPR036837">
    <property type="entry name" value="Cation_efflux_CTD_sf"/>
</dbReference>
<evidence type="ECO:0000256" key="2">
    <source>
        <dbReference type="ARBA" id="ARBA00008873"/>
    </source>
</evidence>
<feature type="transmembrane region" description="Helical" evidence="10">
    <location>
        <begin position="294"/>
        <end position="318"/>
    </location>
</feature>
<dbReference type="InterPro" id="IPR027470">
    <property type="entry name" value="Cation_efflux_CTD"/>
</dbReference>
<keyword evidence="14" id="KW-1185">Reference proteome</keyword>
<dbReference type="Pfam" id="PF01545">
    <property type="entry name" value="Cation_efflux"/>
    <property type="match status" value="1"/>
</dbReference>
<dbReference type="SUPFAM" id="SSF161111">
    <property type="entry name" value="Cation efflux protein transmembrane domain-like"/>
    <property type="match status" value="1"/>
</dbReference>
<accession>A0A8T0IM23</accession>
<comment type="similarity">
    <text evidence="2">Belongs to the cation diffusion facilitator (CDF) transporter (TC 2.A.4) family. SLC30A subfamily.</text>
</comment>
<evidence type="ECO:0000313" key="14">
    <source>
        <dbReference type="Proteomes" id="UP000822688"/>
    </source>
</evidence>
<feature type="transmembrane region" description="Helical" evidence="10">
    <location>
        <begin position="324"/>
        <end position="345"/>
    </location>
</feature>
<feature type="transmembrane region" description="Helical" evidence="10">
    <location>
        <begin position="37"/>
        <end position="58"/>
    </location>
</feature>
<feature type="region of interest" description="Disordered" evidence="9">
    <location>
        <begin position="164"/>
        <end position="217"/>
    </location>
</feature>
<dbReference type="Proteomes" id="UP000822688">
    <property type="component" value="Chromosome 3"/>
</dbReference>
<gene>
    <name evidence="13" type="ORF">KC19_3G237300</name>
</gene>
<evidence type="ECO:0000256" key="9">
    <source>
        <dbReference type="SAM" id="MobiDB-lite"/>
    </source>
</evidence>
<comment type="caution">
    <text evidence="13">The sequence shown here is derived from an EMBL/GenBank/DDBJ whole genome shotgun (WGS) entry which is preliminary data.</text>
</comment>
<keyword evidence="8 10" id="KW-0472">Membrane</keyword>
<name>A0A8T0IM23_CERPU</name>
<dbReference type="Gene3D" id="1.20.1510.10">
    <property type="entry name" value="Cation efflux protein transmembrane domain"/>
    <property type="match status" value="2"/>
</dbReference>
<keyword evidence="6 10" id="KW-1133">Transmembrane helix</keyword>
<proteinExistence type="inferred from homology"/>
<dbReference type="PANTHER" id="PTHR11562:SF17">
    <property type="entry name" value="RE54080P-RELATED"/>
    <property type="match status" value="1"/>
</dbReference>
<dbReference type="InterPro" id="IPR002524">
    <property type="entry name" value="Cation_efflux"/>
</dbReference>
<keyword evidence="4 10" id="KW-0812">Transmembrane</keyword>
<feature type="transmembrane region" description="Helical" evidence="10">
    <location>
        <begin position="138"/>
        <end position="159"/>
    </location>
</feature>
<keyword evidence="7" id="KW-0406">Ion transport</keyword>
<dbReference type="InterPro" id="IPR027469">
    <property type="entry name" value="Cation_efflux_TMD_sf"/>
</dbReference>
<evidence type="ECO:0000313" key="13">
    <source>
        <dbReference type="EMBL" id="KAG0584824.1"/>
    </source>
</evidence>
<evidence type="ECO:0000259" key="12">
    <source>
        <dbReference type="Pfam" id="PF16916"/>
    </source>
</evidence>
<dbReference type="InterPro" id="IPR058533">
    <property type="entry name" value="Cation_efflux_TM"/>
</dbReference>
<evidence type="ECO:0000256" key="7">
    <source>
        <dbReference type="ARBA" id="ARBA00023065"/>
    </source>
</evidence>
<dbReference type="InterPro" id="IPR050681">
    <property type="entry name" value="CDF/SLC30A"/>
</dbReference>
<feature type="transmembrane region" description="Helical" evidence="10">
    <location>
        <begin position="70"/>
        <end position="92"/>
    </location>
</feature>
<dbReference type="EMBL" id="CM026423">
    <property type="protein sequence ID" value="KAG0584824.1"/>
    <property type="molecule type" value="Genomic_DNA"/>
</dbReference>
<evidence type="ECO:0000259" key="11">
    <source>
        <dbReference type="Pfam" id="PF01545"/>
    </source>
</evidence>
<protein>
    <submittedName>
        <fullName evidence="13">Uncharacterized protein</fullName>
    </submittedName>
</protein>
<evidence type="ECO:0000256" key="1">
    <source>
        <dbReference type="ARBA" id="ARBA00004141"/>
    </source>
</evidence>
<evidence type="ECO:0000256" key="10">
    <source>
        <dbReference type="SAM" id="Phobius"/>
    </source>
</evidence>
<feature type="transmembrane region" description="Helical" evidence="10">
    <location>
        <begin position="104"/>
        <end position="126"/>
    </location>
</feature>
<keyword evidence="5" id="KW-0862">Zinc</keyword>
<keyword evidence="3" id="KW-0813">Transport</keyword>